<dbReference type="EC" id="3.6.5.-" evidence="9"/>
<dbReference type="PANTHER" id="PTHR11702">
    <property type="entry name" value="DEVELOPMENTALLY REGULATED GTP-BINDING PROTEIN-RELATED"/>
    <property type="match status" value="1"/>
</dbReference>
<gene>
    <name evidence="13" type="primary">obgE</name>
    <name evidence="9" type="synonym">obg</name>
    <name evidence="13" type="ORF">AAA081_03310</name>
</gene>
<dbReference type="HAMAP" id="MF_01454">
    <property type="entry name" value="GTPase_Obg"/>
    <property type="match status" value="1"/>
</dbReference>
<dbReference type="Pfam" id="PF01018">
    <property type="entry name" value="GTP1_OBG"/>
    <property type="match status" value="1"/>
</dbReference>
<comment type="caution">
    <text evidence="13">The sequence shown here is derived from an EMBL/GenBank/DDBJ whole genome shotgun (WGS) entry which is preliminary data.</text>
</comment>
<dbReference type="Gene3D" id="2.70.210.12">
    <property type="entry name" value="GTP1/OBG domain"/>
    <property type="match status" value="1"/>
</dbReference>
<keyword evidence="5 9" id="KW-0547">Nucleotide-binding</keyword>
<reference evidence="13 14" key="1">
    <citation type="submission" date="2024-04" db="EMBL/GenBank/DDBJ databases">
        <title>Human intestinal bacterial collection.</title>
        <authorList>
            <person name="Pauvert C."/>
            <person name="Hitch T.C.A."/>
            <person name="Clavel T."/>
        </authorList>
    </citation>
    <scope>NUCLEOTIDE SEQUENCE [LARGE SCALE GENOMIC DNA]</scope>
    <source>
        <strain evidence="13 14">CLA-SR-H026</strain>
    </source>
</reference>
<dbReference type="PROSITE" id="PS51883">
    <property type="entry name" value="OBG"/>
    <property type="match status" value="1"/>
</dbReference>
<dbReference type="PROSITE" id="PS51710">
    <property type="entry name" value="G_OBG"/>
    <property type="match status" value="1"/>
</dbReference>
<feature type="binding site" evidence="9">
    <location>
        <begin position="165"/>
        <end position="172"/>
    </location>
    <ligand>
        <name>GTP</name>
        <dbReference type="ChEBI" id="CHEBI:37565"/>
    </ligand>
</feature>
<evidence type="ECO:0000256" key="4">
    <source>
        <dbReference type="ARBA" id="ARBA00022723"/>
    </source>
</evidence>
<evidence type="ECO:0000256" key="7">
    <source>
        <dbReference type="ARBA" id="ARBA00022842"/>
    </source>
</evidence>
<dbReference type="SUPFAM" id="SSF82051">
    <property type="entry name" value="Obg GTP-binding protein N-terminal domain"/>
    <property type="match status" value="1"/>
</dbReference>
<name>A0ABV1J812_9FIRM</name>
<dbReference type="InterPro" id="IPR006073">
    <property type="entry name" value="GTP-bd"/>
</dbReference>
<dbReference type="InterPro" id="IPR031167">
    <property type="entry name" value="G_OBG"/>
</dbReference>
<feature type="binding site" evidence="9">
    <location>
        <position position="192"/>
    </location>
    <ligand>
        <name>Mg(2+)</name>
        <dbReference type="ChEBI" id="CHEBI:18420"/>
    </ligand>
</feature>
<comment type="subcellular location">
    <subcellularLocation>
        <location evidence="9">Cytoplasm</location>
    </subcellularLocation>
</comment>
<dbReference type="Pfam" id="PF09269">
    <property type="entry name" value="DUF1967"/>
    <property type="match status" value="1"/>
</dbReference>
<dbReference type="PROSITE" id="PS00905">
    <property type="entry name" value="GTP1_OBG"/>
    <property type="match status" value="1"/>
</dbReference>
<dbReference type="SUPFAM" id="SSF52540">
    <property type="entry name" value="P-loop containing nucleoside triphosphate hydrolases"/>
    <property type="match status" value="1"/>
</dbReference>
<sequence length="423" mass="46808">MFVDLCTITVKAGNGGDGAVAWRREKYVPAGGPAGGDGGRGGSVVLFADENMRTLMDFRYKRVYKAENGQNGRSKKQFGADAEDIILNVPVGTLVRDEKTNKIIVDMKEAGQRFVIAQGGGGGKGNARYTTSTRQAPTFAQMGFKGQERTIVLELKLLADVGLVGFPNVGKSTLLSVISSAKPKIANYEFTTLSPNLGVVYLGPGKSFVCADIPGLIEGASEGVGLGHDFLRHVERSGVLIHVLDGSGAYYRDPLEDFEAINRELEGYNIALKDKAQIVFINKMDLPEAQEREPALREELEGRGYTVFSGSAATTKDIQPMLFKVYEVLQNTDIEYDSLDEEYYVEEEEREPGISVRKENGRYIVDGPYIERLLGSTFFDDRDSLRYFQENLRKNGVIDKLRELGIEEGQSVFIADYEFEFFE</sequence>
<dbReference type="InterPro" id="IPR036346">
    <property type="entry name" value="GTP-bd_prot_GTP1/OBG_C_sf"/>
</dbReference>
<evidence type="ECO:0000256" key="9">
    <source>
        <dbReference type="HAMAP-Rule" id="MF_01454"/>
    </source>
</evidence>
<feature type="binding site" evidence="9">
    <location>
        <begin position="311"/>
        <end position="313"/>
    </location>
    <ligand>
        <name>GTP</name>
        <dbReference type="ChEBI" id="CHEBI:37565"/>
    </ligand>
</feature>
<evidence type="ECO:0000259" key="11">
    <source>
        <dbReference type="PROSITE" id="PS51881"/>
    </source>
</evidence>
<organism evidence="13 14">
    <name type="scientific">Aedoeadaptatus acetigenes</name>
    <dbReference type="NCBI Taxonomy" id="2981723"/>
    <lineage>
        <taxon>Bacteria</taxon>
        <taxon>Bacillati</taxon>
        <taxon>Bacillota</taxon>
        <taxon>Tissierellia</taxon>
        <taxon>Tissierellales</taxon>
        <taxon>Peptoniphilaceae</taxon>
        <taxon>Aedoeadaptatus</taxon>
    </lineage>
</organism>
<keyword evidence="3 9" id="KW-0963">Cytoplasm</keyword>
<evidence type="ECO:0000256" key="3">
    <source>
        <dbReference type="ARBA" id="ARBA00022490"/>
    </source>
</evidence>
<comment type="function">
    <text evidence="9">An essential GTPase which binds GTP, GDP and possibly (p)ppGpp with moderate affinity, with high nucleotide exchange rates and a fairly low GTP hydrolysis rate. Plays a role in control of the cell cycle, stress response, ribosome biogenesis and in those bacteria that undergo differentiation, in morphogenesis control.</text>
</comment>
<evidence type="ECO:0000256" key="1">
    <source>
        <dbReference type="ARBA" id="ARBA00001946"/>
    </source>
</evidence>
<evidence type="ECO:0000256" key="2">
    <source>
        <dbReference type="ARBA" id="ARBA00007699"/>
    </source>
</evidence>
<dbReference type="PANTHER" id="PTHR11702:SF31">
    <property type="entry name" value="MITOCHONDRIAL RIBOSOME-ASSOCIATED GTPASE 2"/>
    <property type="match status" value="1"/>
</dbReference>
<dbReference type="InterPro" id="IPR006074">
    <property type="entry name" value="GTP1-OBG_CS"/>
</dbReference>
<evidence type="ECO:0000259" key="10">
    <source>
        <dbReference type="PROSITE" id="PS51710"/>
    </source>
</evidence>
<dbReference type="InterPro" id="IPR014100">
    <property type="entry name" value="GTP-bd_Obg/CgtA"/>
</dbReference>
<dbReference type="NCBIfam" id="TIGR02729">
    <property type="entry name" value="Obg_CgtA"/>
    <property type="match status" value="1"/>
</dbReference>
<dbReference type="PROSITE" id="PS51881">
    <property type="entry name" value="OCT"/>
    <property type="match status" value="1"/>
</dbReference>
<feature type="binding site" evidence="9">
    <location>
        <begin position="212"/>
        <end position="215"/>
    </location>
    <ligand>
        <name>GTP</name>
        <dbReference type="ChEBI" id="CHEBI:37565"/>
    </ligand>
</feature>
<comment type="cofactor">
    <cofactor evidence="1 9">
        <name>Mg(2+)</name>
        <dbReference type="ChEBI" id="CHEBI:18420"/>
    </cofactor>
</comment>
<evidence type="ECO:0000256" key="6">
    <source>
        <dbReference type="ARBA" id="ARBA00022801"/>
    </source>
</evidence>
<dbReference type="NCBIfam" id="TIGR03595">
    <property type="entry name" value="Obg_CgtA_exten"/>
    <property type="match status" value="1"/>
</dbReference>
<keyword evidence="4 9" id="KW-0479">Metal-binding</keyword>
<evidence type="ECO:0000313" key="14">
    <source>
        <dbReference type="Proteomes" id="UP001481872"/>
    </source>
</evidence>
<evidence type="ECO:0000256" key="8">
    <source>
        <dbReference type="ARBA" id="ARBA00023134"/>
    </source>
</evidence>
<dbReference type="NCBIfam" id="NF008956">
    <property type="entry name" value="PRK12299.1"/>
    <property type="match status" value="1"/>
</dbReference>
<dbReference type="EMBL" id="JBBNPS010000006">
    <property type="protein sequence ID" value="MEQ3353332.1"/>
    <property type="molecule type" value="Genomic_DNA"/>
</dbReference>
<evidence type="ECO:0000259" key="12">
    <source>
        <dbReference type="PROSITE" id="PS51883"/>
    </source>
</evidence>
<evidence type="ECO:0000256" key="5">
    <source>
        <dbReference type="ARBA" id="ARBA00022741"/>
    </source>
</evidence>
<dbReference type="Pfam" id="PF01926">
    <property type="entry name" value="MMR_HSR1"/>
    <property type="match status" value="1"/>
</dbReference>
<feature type="binding site" evidence="9">
    <location>
        <begin position="190"/>
        <end position="194"/>
    </location>
    <ligand>
        <name>GTP</name>
        <dbReference type="ChEBI" id="CHEBI:37565"/>
    </ligand>
</feature>
<dbReference type="InterPro" id="IPR045086">
    <property type="entry name" value="OBG_GTPase"/>
</dbReference>
<dbReference type="NCBIfam" id="NF008954">
    <property type="entry name" value="PRK12296.1"/>
    <property type="match status" value="1"/>
</dbReference>
<protein>
    <recommendedName>
        <fullName evidence="9">GTPase Obg</fullName>
        <ecNumber evidence="9">3.6.5.-</ecNumber>
    </recommendedName>
    <alternativeName>
        <fullName evidence="9">GTP-binding protein Obg</fullName>
    </alternativeName>
</protein>
<feature type="domain" description="Obg" evidence="12">
    <location>
        <begin position="1"/>
        <end position="158"/>
    </location>
</feature>
<keyword evidence="8 9" id="KW-0342">GTP-binding</keyword>
<dbReference type="PRINTS" id="PR00326">
    <property type="entry name" value="GTP1OBG"/>
</dbReference>
<keyword evidence="6 9" id="KW-0378">Hydrolase</keyword>
<dbReference type="InterPro" id="IPR036726">
    <property type="entry name" value="GTP1_OBG_dom_sf"/>
</dbReference>
<dbReference type="CDD" id="cd01898">
    <property type="entry name" value="Obg"/>
    <property type="match status" value="1"/>
</dbReference>
<proteinExistence type="inferred from homology"/>
<keyword evidence="7 9" id="KW-0460">Magnesium</keyword>
<accession>A0ABV1J812</accession>
<dbReference type="RefSeq" id="WP_349053693.1">
    <property type="nucleotide sequence ID" value="NZ_JBBNPS010000006.1"/>
</dbReference>
<dbReference type="InterPro" id="IPR006169">
    <property type="entry name" value="GTP1_OBG_dom"/>
</dbReference>
<dbReference type="Gene3D" id="3.30.300.350">
    <property type="entry name" value="GTP-binding protein OBG, C-terminal domain"/>
    <property type="match status" value="1"/>
</dbReference>
<feature type="binding site" evidence="9">
    <location>
        <begin position="282"/>
        <end position="285"/>
    </location>
    <ligand>
        <name>GTP</name>
        <dbReference type="ChEBI" id="CHEBI:37565"/>
    </ligand>
</feature>
<dbReference type="NCBIfam" id="NF008955">
    <property type="entry name" value="PRK12297.1"/>
    <property type="match status" value="1"/>
</dbReference>
<feature type="domain" description="OBG-type G" evidence="10">
    <location>
        <begin position="159"/>
        <end position="330"/>
    </location>
</feature>
<evidence type="ECO:0000313" key="13">
    <source>
        <dbReference type="EMBL" id="MEQ3353332.1"/>
    </source>
</evidence>
<comment type="subunit">
    <text evidence="9">Monomer.</text>
</comment>
<dbReference type="InterPro" id="IPR027417">
    <property type="entry name" value="P-loop_NTPase"/>
</dbReference>
<dbReference type="Proteomes" id="UP001481872">
    <property type="component" value="Unassembled WGS sequence"/>
</dbReference>
<comment type="similarity">
    <text evidence="2 9">Belongs to the TRAFAC class OBG-HflX-like GTPase superfamily. OBG GTPase family.</text>
</comment>
<dbReference type="InterPro" id="IPR015349">
    <property type="entry name" value="OCT_dom"/>
</dbReference>
<keyword evidence="14" id="KW-1185">Reference proteome</keyword>
<feature type="domain" description="OCT" evidence="11">
    <location>
        <begin position="346"/>
        <end position="423"/>
    </location>
</feature>
<feature type="binding site" evidence="9">
    <location>
        <position position="172"/>
    </location>
    <ligand>
        <name>Mg(2+)</name>
        <dbReference type="ChEBI" id="CHEBI:18420"/>
    </ligand>
</feature>
<dbReference type="SUPFAM" id="SSF102741">
    <property type="entry name" value="Obg GTP-binding protein C-terminal domain"/>
    <property type="match status" value="1"/>
</dbReference>
<dbReference type="Gene3D" id="3.40.50.300">
    <property type="entry name" value="P-loop containing nucleotide triphosphate hydrolases"/>
    <property type="match status" value="1"/>
</dbReference>